<comment type="caution">
    <text evidence="2">The sequence shown here is derived from an EMBL/GenBank/DDBJ whole genome shotgun (WGS) entry which is preliminary data.</text>
</comment>
<gene>
    <name evidence="2" type="ORF">BCB44BAC_03981</name>
</gene>
<keyword evidence="1" id="KW-0812">Transmembrane</keyword>
<dbReference type="RefSeq" id="WP_255816144.1">
    <property type="nucleotide sequence ID" value="NZ_CP024101.1"/>
</dbReference>
<keyword evidence="1" id="KW-0472">Membrane</keyword>
<sequence>MEVQTEIYRAATKRTLERHFSDMIAIPLVLVGGIVLSIQLW</sequence>
<proteinExistence type="predicted"/>
<protein>
    <submittedName>
        <fullName evidence="2">Uncharacterized protein</fullName>
    </submittedName>
</protein>
<name>A0AAX2CMB5_9BACI</name>
<evidence type="ECO:0000256" key="1">
    <source>
        <dbReference type="SAM" id="Phobius"/>
    </source>
</evidence>
<keyword evidence="1" id="KW-1133">Transmembrane helix</keyword>
<reference evidence="2 3" key="1">
    <citation type="submission" date="2016-08" db="EMBL/GenBank/DDBJ databases">
        <authorList>
            <person name="Loux V."/>
            <person name="Rue O."/>
        </authorList>
    </citation>
    <scope>NUCLEOTIDE SEQUENCE [LARGE SCALE GENOMIC DNA]</scope>
    <source>
        <strain evidence="2 3">AFSSA_08CEB44bac</strain>
    </source>
</reference>
<dbReference type="Proteomes" id="UP000242164">
    <property type="component" value="Unassembled WGS sequence"/>
</dbReference>
<evidence type="ECO:0000313" key="3">
    <source>
        <dbReference type="Proteomes" id="UP000242164"/>
    </source>
</evidence>
<accession>A0AAX2CMB5</accession>
<organism evidence="2 3">
    <name type="scientific">Bacillus cytotoxicus</name>
    <dbReference type="NCBI Taxonomy" id="580165"/>
    <lineage>
        <taxon>Bacteria</taxon>
        <taxon>Bacillati</taxon>
        <taxon>Bacillota</taxon>
        <taxon>Bacilli</taxon>
        <taxon>Bacillales</taxon>
        <taxon>Bacillaceae</taxon>
        <taxon>Bacillus</taxon>
        <taxon>Bacillus cereus group</taxon>
    </lineage>
</organism>
<dbReference type="GeneID" id="92823196"/>
<dbReference type="EMBL" id="FMIK01000052">
    <property type="protein sequence ID" value="SCM04466.1"/>
    <property type="molecule type" value="Genomic_DNA"/>
</dbReference>
<dbReference type="AlphaFoldDB" id="A0AAX2CMB5"/>
<evidence type="ECO:0000313" key="2">
    <source>
        <dbReference type="EMBL" id="SCM04466.1"/>
    </source>
</evidence>
<feature type="transmembrane region" description="Helical" evidence="1">
    <location>
        <begin position="20"/>
        <end position="40"/>
    </location>
</feature>